<dbReference type="SUPFAM" id="SSF140500">
    <property type="entry name" value="BAS1536-like"/>
    <property type="match status" value="1"/>
</dbReference>
<accession>A0ABU9DKE2</accession>
<evidence type="ECO:0000313" key="1">
    <source>
        <dbReference type="EMBL" id="MEK8128550.1"/>
    </source>
</evidence>
<reference evidence="1 2" key="1">
    <citation type="submission" date="2024-04" db="EMBL/GenBank/DDBJ databases">
        <title>draft genome sequnece of Paenibacillus filicis.</title>
        <authorList>
            <person name="Kim D.-U."/>
        </authorList>
    </citation>
    <scope>NUCLEOTIDE SEQUENCE [LARGE SCALE GENOMIC DNA]</scope>
    <source>
        <strain evidence="1 2">KACC14197</strain>
    </source>
</reference>
<protein>
    <submittedName>
        <fullName evidence="1">Aspartyl-phosphate phosphatase Spo0E family protein</fullName>
    </submittedName>
</protein>
<dbReference type="EMBL" id="JBBPCC010000006">
    <property type="protein sequence ID" value="MEK8128550.1"/>
    <property type="molecule type" value="Genomic_DNA"/>
</dbReference>
<dbReference type="InterPro" id="IPR036638">
    <property type="entry name" value="HLH_DNA-bd_sf"/>
</dbReference>
<name>A0ABU9DKE2_9BACL</name>
<dbReference type="RefSeq" id="WP_341415630.1">
    <property type="nucleotide sequence ID" value="NZ_JBBPCC010000006.1"/>
</dbReference>
<gene>
    <name evidence="1" type="ORF">WMW72_11605</name>
</gene>
<sequence>MTSVRLERQIRKCVEDLNDLVCGQGLLLTDPSVVSKSMELDRLILRAMYKQKPAPVRRTS</sequence>
<evidence type="ECO:0000313" key="2">
    <source>
        <dbReference type="Proteomes" id="UP001469365"/>
    </source>
</evidence>
<dbReference type="Proteomes" id="UP001469365">
    <property type="component" value="Unassembled WGS sequence"/>
</dbReference>
<proteinExistence type="predicted"/>
<comment type="caution">
    <text evidence="1">The sequence shown here is derived from an EMBL/GenBank/DDBJ whole genome shotgun (WGS) entry which is preliminary data.</text>
</comment>
<organism evidence="1 2">
    <name type="scientific">Paenibacillus filicis</name>
    <dbReference type="NCBI Taxonomy" id="669464"/>
    <lineage>
        <taxon>Bacteria</taxon>
        <taxon>Bacillati</taxon>
        <taxon>Bacillota</taxon>
        <taxon>Bacilli</taxon>
        <taxon>Bacillales</taxon>
        <taxon>Paenibacillaceae</taxon>
        <taxon>Paenibacillus</taxon>
    </lineage>
</organism>
<dbReference type="InterPro" id="IPR037208">
    <property type="entry name" value="Spo0E-like_sf"/>
</dbReference>
<keyword evidence="2" id="KW-1185">Reference proteome</keyword>
<dbReference type="Pfam" id="PF09388">
    <property type="entry name" value="SpoOE-like"/>
    <property type="match status" value="1"/>
</dbReference>
<dbReference type="InterPro" id="IPR018540">
    <property type="entry name" value="Spo0E-like"/>
</dbReference>
<dbReference type="Gene3D" id="4.10.280.10">
    <property type="entry name" value="Helix-loop-helix DNA-binding domain"/>
    <property type="match status" value="1"/>
</dbReference>